<dbReference type="InterPro" id="IPR013762">
    <property type="entry name" value="Integrase-like_cat_sf"/>
</dbReference>
<evidence type="ECO:0000259" key="2">
    <source>
        <dbReference type="PROSITE" id="PS51898"/>
    </source>
</evidence>
<gene>
    <name evidence="3" type="ORF">HNR61_009382</name>
</gene>
<dbReference type="RefSeq" id="WP_220510610.1">
    <property type="nucleotide sequence ID" value="NZ_BAAALP010000089.1"/>
</dbReference>
<evidence type="ECO:0000313" key="3">
    <source>
        <dbReference type="EMBL" id="MBA8957687.1"/>
    </source>
</evidence>
<dbReference type="InterPro" id="IPR011010">
    <property type="entry name" value="DNA_brk_join_enz"/>
</dbReference>
<evidence type="ECO:0000256" key="1">
    <source>
        <dbReference type="ARBA" id="ARBA00023172"/>
    </source>
</evidence>
<dbReference type="Proteomes" id="UP000572680">
    <property type="component" value="Unassembled WGS sequence"/>
</dbReference>
<sequence>MSRKRAVLYNAFEYAVELEEFDQNPMDKVKWTPPKLAEEVDWRVVIGPRQMRECLTAATYVGKRRRGRRLRALYACLYYAALRPAEAVALCRDDCHLPESGWGRLVLTKSLPETNSRWTGSGTTHEKRGLKLRRVNEVRTVPILPVLMEILREHIEEFGTAADGRIFQTERGGIDGLRRRLGRDPDSGLHP</sequence>
<feature type="domain" description="Tyr recombinase" evidence="2">
    <location>
        <begin position="40"/>
        <end position="191"/>
    </location>
</feature>
<dbReference type="AlphaFoldDB" id="A0A7W3QSJ4"/>
<dbReference type="GO" id="GO:0015074">
    <property type="term" value="P:DNA integration"/>
    <property type="evidence" value="ECO:0007669"/>
    <property type="project" value="InterPro"/>
</dbReference>
<dbReference type="EMBL" id="JACJIA010000028">
    <property type="protein sequence ID" value="MBA8957687.1"/>
    <property type="molecule type" value="Genomic_DNA"/>
</dbReference>
<dbReference type="PROSITE" id="PS51898">
    <property type="entry name" value="TYR_RECOMBINASE"/>
    <property type="match status" value="1"/>
</dbReference>
<dbReference type="GO" id="GO:0006310">
    <property type="term" value="P:DNA recombination"/>
    <property type="evidence" value="ECO:0007669"/>
    <property type="project" value="UniProtKB-KW"/>
</dbReference>
<keyword evidence="4" id="KW-1185">Reference proteome</keyword>
<proteinExistence type="predicted"/>
<protein>
    <submittedName>
        <fullName evidence="3">Integrase</fullName>
    </submittedName>
</protein>
<dbReference type="InterPro" id="IPR002104">
    <property type="entry name" value="Integrase_catalytic"/>
</dbReference>
<dbReference type="Gene3D" id="1.10.443.10">
    <property type="entry name" value="Intergrase catalytic core"/>
    <property type="match status" value="1"/>
</dbReference>
<dbReference type="SUPFAM" id="SSF56349">
    <property type="entry name" value="DNA breaking-rejoining enzymes"/>
    <property type="match status" value="1"/>
</dbReference>
<reference evidence="3 4" key="1">
    <citation type="submission" date="2020-08" db="EMBL/GenBank/DDBJ databases">
        <title>Genomic Encyclopedia of Type Strains, Phase IV (KMG-IV): sequencing the most valuable type-strain genomes for metagenomic binning, comparative biology and taxonomic classification.</title>
        <authorList>
            <person name="Goeker M."/>
        </authorList>
    </citation>
    <scope>NUCLEOTIDE SEQUENCE [LARGE SCALE GENOMIC DNA]</scope>
    <source>
        <strain evidence="3 4">DSM 44197</strain>
    </source>
</reference>
<comment type="caution">
    <text evidence="3">The sequence shown here is derived from an EMBL/GenBank/DDBJ whole genome shotgun (WGS) entry which is preliminary data.</text>
</comment>
<dbReference type="GO" id="GO:0003677">
    <property type="term" value="F:DNA binding"/>
    <property type="evidence" value="ECO:0007669"/>
    <property type="project" value="InterPro"/>
</dbReference>
<accession>A0A7W3QSJ4</accession>
<organism evidence="3 4">
    <name type="scientific">Actinomadura namibiensis</name>
    <dbReference type="NCBI Taxonomy" id="182080"/>
    <lineage>
        <taxon>Bacteria</taxon>
        <taxon>Bacillati</taxon>
        <taxon>Actinomycetota</taxon>
        <taxon>Actinomycetes</taxon>
        <taxon>Streptosporangiales</taxon>
        <taxon>Thermomonosporaceae</taxon>
        <taxon>Actinomadura</taxon>
    </lineage>
</organism>
<evidence type="ECO:0000313" key="4">
    <source>
        <dbReference type="Proteomes" id="UP000572680"/>
    </source>
</evidence>
<keyword evidence="1" id="KW-0233">DNA recombination</keyword>
<name>A0A7W3QSJ4_ACTNM</name>